<evidence type="ECO:0000256" key="2">
    <source>
        <dbReference type="SAM" id="MobiDB-lite"/>
    </source>
</evidence>
<gene>
    <name evidence="4" type="ORF">I551_8844</name>
</gene>
<accession>A0ABN0R9P6</accession>
<proteinExistence type="predicted"/>
<name>A0ABN0R9P6_MYCUL</name>
<evidence type="ECO:0000256" key="1">
    <source>
        <dbReference type="ARBA" id="ARBA00023002"/>
    </source>
</evidence>
<dbReference type="InterPro" id="IPR050740">
    <property type="entry name" value="Aldehyde_DH_Superfamily"/>
</dbReference>
<evidence type="ECO:0000313" key="4">
    <source>
        <dbReference type="EMBL" id="EUA93897.1"/>
    </source>
</evidence>
<dbReference type="Proteomes" id="UP000020681">
    <property type="component" value="Unassembled WGS sequence"/>
</dbReference>
<dbReference type="PANTHER" id="PTHR43353">
    <property type="entry name" value="SUCCINATE-SEMIALDEHYDE DEHYDROGENASE, MITOCHONDRIAL"/>
    <property type="match status" value="1"/>
</dbReference>
<sequence length="171" mass="18203">MSSIATGPTMQKDDGQPQIPVENPATGEVIGHVPDMSAAQIAELAGGPGRPTGLGGAGYEGRAVVLKRMQRWLVDNADQVIATICSETGKTYEDAQIAELIYGAAAFGFWADKAPRYLADERIHSSSVFVKGKRLVLRYRPMGLIGVIGPWNYPLTNSFGDCIPALAPETA</sequence>
<feature type="region of interest" description="Disordered" evidence="2">
    <location>
        <begin position="1"/>
        <end position="26"/>
    </location>
</feature>
<keyword evidence="5" id="KW-1185">Reference proteome</keyword>
<evidence type="ECO:0000313" key="5">
    <source>
        <dbReference type="Proteomes" id="UP000020681"/>
    </source>
</evidence>
<organism evidence="4 5">
    <name type="scientific">Mycobacterium ulcerans str. Harvey</name>
    <dbReference type="NCBI Taxonomy" id="1299332"/>
    <lineage>
        <taxon>Bacteria</taxon>
        <taxon>Bacillati</taxon>
        <taxon>Actinomycetota</taxon>
        <taxon>Actinomycetes</taxon>
        <taxon>Mycobacteriales</taxon>
        <taxon>Mycobacteriaceae</taxon>
        <taxon>Mycobacterium</taxon>
        <taxon>Mycobacterium ulcerans group</taxon>
    </lineage>
</organism>
<dbReference type="PANTHER" id="PTHR43353:SF5">
    <property type="entry name" value="SUCCINATE-SEMIALDEHYDE DEHYDROGENASE, MITOCHONDRIAL"/>
    <property type="match status" value="1"/>
</dbReference>
<dbReference type="InterPro" id="IPR016161">
    <property type="entry name" value="Ald_DH/histidinol_DH"/>
</dbReference>
<feature type="domain" description="Aldehyde dehydrogenase" evidence="3">
    <location>
        <begin position="15"/>
        <end position="167"/>
    </location>
</feature>
<dbReference type="InterPro" id="IPR015590">
    <property type="entry name" value="Aldehyde_DH_dom"/>
</dbReference>
<evidence type="ECO:0000259" key="3">
    <source>
        <dbReference type="Pfam" id="PF00171"/>
    </source>
</evidence>
<protein>
    <submittedName>
        <fullName evidence="4">Aldehyde dehydrogenase family protein</fullName>
    </submittedName>
</protein>
<comment type="caution">
    <text evidence="4">The sequence shown here is derived from an EMBL/GenBank/DDBJ whole genome shotgun (WGS) entry which is preliminary data.</text>
</comment>
<dbReference type="EMBL" id="JAOL01000033">
    <property type="protein sequence ID" value="EUA93897.1"/>
    <property type="molecule type" value="Genomic_DNA"/>
</dbReference>
<reference evidence="4 5" key="1">
    <citation type="submission" date="2014-01" db="EMBL/GenBank/DDBJ databases">
        <authorList>
            <person name="Dobos K."/>
            <person name="Lenaerts A."/>
            <person name="Ordway D."/>
            <person name="DeGroote M.A."/>
            <person name="Parker T."/>
            <person name="Sizemore C."/>
            <person name="Tallon L.J."/>
            <person name="Sadzewicz L.K."/>
            <person name="Sengamalay N."/>
            <person name="Fraser C.M."/>
            <person name="Hine E."/>
            <person name="Shefchek K.A."/>
            <person name="Das S.P."/>
            <person name="Tettelin H."/>
        </authorList>
    </citation>
    <scope>NUCLEOTIDE SEQUENCE [LARGE SCALE GENOMIC DNA]</scope>
    <source>
        <strain evidence="4 5">Harvey</strain>
    </source>
</reference>
<dbReference type="Pfam" id="PF00171">
    <property type="entry name" value="Aldedh"/>
    <property type="match status" value="1"/>
</dbReference>
<dbReference type="Gene3D" id="3.40.605.10">
    <property type="entry name" value="Aldehyde Dehydrogenase, Chain A, domain 1"/>
    <property type="match status" value="1"/>
</dbReference>
<keyword evidence="1" id="KW-0560">Oxidoreductase</keyword>
<dbReference type="InterPro" id="IPR016162">
    <property type="entry name" value="Ald_DH_N"/>
</dbReference>
<dbReference type="SUPFAM" id="SSF53720">
    <property type="entry name" value="ALDH-like"/>
    <property type="match status" value="1"/>
</dbReference>